<dbReference type="GO" id="GO:0030246">
    <property type="term" value="F:carbohydrate binding"/>
    <property type="evidence" value="ECO:0007669"/>
    <property type="project" value="InterPro"/>
</dbReference>
<evidence type="ECO:0000313" key="1">
    <source>
        <dbReference type="EMBL" id="KIZ38480.1"/>
    </source>
</evidence>
<dbReference type="AlphaFoldDB" id="A0A0D7ED87"/>
<dbReference type="EMBL" id="JXXD01000011">
    <property type="protein sequence ID" value="KIZ38480.1"/>
    <property type="molecule type" value="Genomic_DNA"/>
</dbReference>
<evidence type="ECO:0000313" key="2">
    <source>
        <dbReference type="Proteomes" id="UP000032439"/>
    </source>
</evidence>
<name>A0A0D7ED87_STUST</name>
<reference evidence="1 2" key="1">
    <citation type="submission" date="2014-11" db="EMBL/GenBank/DDBJ databases">
        <title>Genomics and ecophysiology of heterotrophic nitrogen fixing bacteria isolated from estuarine surface water.</title>
        <authorList>
            <person name="Bentzon-Tilia M."/>
            <person name="Severin I."/>
            <person name="Hansen L.H."/>
            <person name="Riemann L."/>
        </authorList>
    </citation>
    <scope>NUCLEOTIDE SEQUENCE [LARGE SCALE GENOMIC DNA]</scope>
    <source>
        <strain evidence="1 2">BAL361</strain>
    </source>
</reference>
<protein>
    <submittedName>
        <fullName evidence="1">Aldose epimerase</fullName>
    </submittedName>
</protein>
<accession>A0A0D7ED87</accession>
<dbReference type="InterPro" id="IPR008183">
    <property type="entry name" value="Aldose_1/G6P_1-epimerase"/>
</dbReference>
<gene>
    <name evidence="1" type="ORF">LO50_01630</name>
</gene>
<organism evidence="1 2">
    <name type="scientific">Stutzerimonas stutzeri</name>
    <name type="common">Pseudomonas stutzeri</name>
    <dbReference type="NCBI Taxonomy" id="316"/>
    <lineage>
        <taxon>Bacteria</taxon>
        <taxon>Pseudomonadati</taxon>
        <taxon>Pseudomonadota</taxon>
        <taxon>Gammaproteobacteria</taxon>
        <taxon>Pseudomonadales</taxon>
        <taxon>Pseudomonadaceae</taxon>
        <taxon>Stutzerimonas</taxon>
    </lineage>
</organism>
<dbReference type="InterPro" id="IPR011013">
    <property type="entry name" value="Gal_mutarotase_sf_dom"/>
</dbReference>
<dbReference type="PATRIC" id="fig|316.110.peg.463"/>
<dbReference type="Proteomes" id="UP000032439">
    <property type="component" value="Unassembled WGS sequence"/>
</dbReference>
<dbReference type="CDD" id="cd09021">
    <property type="entry name" value="Aldose_epim_Ec_YphB"/>
    <property type="match status" value="1"/>
</dbReference>
<dbReference type="Gene3D" id="2.70.98.10">
    <property type="match status" value="1"/>
</dbReference>
<dbReference type="InterPro" id="IPR014718">
    <property type="entry name" value="GH-type_carb-bd"/>
</dbReference>
<dbReference type="GO" id="GO:0016853">
    <property type="term" value="F:isomerase activity"/>
    <property type="evidence" value="ECO:0007669"/>
    <property type="project" value="InterPro"/>
</dbReference>
<proteinExistence type="predicted"/>
<dbReference type="GO" id="GO:0005975">
    <property type="term" value="P:carbohydrate metabolic process"/>
    <property type="evidence" value="ECO:0007669"/>
    <property type="project" value="InterPro"/>
</dbReference>
<dbReference type="SUPFAM" id="SSF74650">
    <property type="entry name" value="Galactose mutarotase-like"/>
    <property type="match status" value="1"/>
</dbReference>
<dbReference type="RefSeq" id="WP_044313887.1">
    <property type="nucleotide sequence ID" value="NZ_JXXD01000011.1"/>
</dbReference>
<comment type="caution">
    <text evidence="1">The sequence shown here is derived from an EMBL/GenBank/DDBJ whole genome shotgun (WGS) entry which is preliminary data.</text>
</comment>
<dbReference type="Pfam" id="PF01263">
    <property type="entry name" value="Aldose_epim"/>
    <property type="match status" value="1"/>
</dbReference>
<sequence length="296" mass="33345">MASLDEVHLAHAGFRLSVCPALGGAITRFALDDFDLLRPWDGSEQVRRTSCFVLAPYSNRVGGGMFQADGESHRLRLNSAEHALPIHGVGWKRPWTLAAQEADRLLLTLLHRAEGDGRQDWPFSFELEHELGLDEQGAWLRLALINRSERVMPAGLGWHPYFPRHAGVTLRFAAEQVWLSDDQQLPSEVVDVPSRWDFRQTRELGEPELDHCFAGWDATATLQWPTAGVRLELKADPSMTHLVVYTPPAAQGFFAVEPVSHRNNALNAPDPARHGVLYLQPGERLERRCRLRVTRC</sequence>